<dbReference type="InterPro" id="IPR017871">
    <property type="entry name" value="ABC_transporter-like_CS"/>
</dbReference>
<comment type="subcellular location">
    <subcellularLocation>
        <location evidence="1">Cell inner membrane</location>
        <topology evidence="1">Peripheral membrane protein</topology>
    </subcellularLocation>
</comment>
<proteinExistence type="predicted"/>
<evidence type="ECO:0000256" key="2">
    <source>
        <dbReference type="ARBA" id="ARBA00022448"/>
    </source>
</evidence>
<evidence type="ECO:0000256" key="7">
    <source>
        <dbReference type="ARBA" id="ARBA00023136"/>
    </source>
</evidence>
<dbReference type="InterPro" id="IPR003439">
    <property type="entry name" value="ABC_transporter-like_ATP-bd"/>
</dbReference>
<dbReference type="PANTHER" id="PTHR43166:SF6">
    <property type="entry name" value="PHOSPHONATES IMPORT ATP-BINDING PROTEIN PHNC"/>
    <property type="match status" value="1"/>
</dbReference>
<dbReference type="InterPro" id="IPR027417">
    <property type="entry name" value="P-loop_NTPase"/>
</dbReference>
<keyword evidence="7" id="KW-0472">Membrane</keyword>
<evidence type="ECO:0000313" key="10">
    <source>
        <dbReference type="EMBL" id="NEV64074.1"/>
    </source>
</evidence>
<dbReference type="SUPFAM" id="SSF52540">
    <property type="entry name" value="P-loop containing nucleoside triphosphate hydrolases"/>
    <property type="match status" value="1"/>
</dbReference>
<dbReference type="GO" id="GO:0005886">
    <property type="term" value="C:plasma membrane"/>
    <property type="evidence" value="ECO:0007669"/>
    <property type="project" value="UniProtKB-SubCell"/>
</dbReference>
<dbReference type="Pfam" id="PF00005">
    <property type="entry name" value="ABC_tran"/>
    <property type="match status" value="1"/>
</dbReference>
<name>A0A6M0K480_9GAMM</name>
<dbReference type="PANTHER" id="PTHR43166">
    <property type="entry name" value="AMINO ACID IMPORT ATP-BINDING PROTEIN"/>
    <property type="match status" value="1"/>
</dbReference>
<feature type="region of interest" description="Disordered" evidence="8">
    <location>
        <begin position="242"/>
        <end position="268"/>
    </location>
</feature>
<evidence type="ECO:0000259" key="9">
    <source>
        <dbReference type="PROSITE" id="PS50893"/>
    </source>
</evidence>
<accession>A0A6M0K480</accession>
<dbReference type="GO" id="GO:0016887">
    <property type="term" value="F:ATP hydrolysis activity"/>
    <property type="evidence" value="ECO:0007669"/>
    <property type="project" value="InterPro"/>
</dbReference>
<organism evidence="10 11">
    <name type="scientific">Thiorhodococcus minor</name>
    <dbReference type="NCBI Taxonomy" id="57489"/>
    <lineage>
        <taxon>Bacteria</taxon>
        <taxon>Pseudomonadati</taxon>
        <taxon>Pseudomonadota</taxon>
        <taxon>Gammaproteobacteria</taxon>
        <taxon>Chromatiales</taxon>
        <taxon>Chromatiaceae</taxon>
        <taxon>Thiorhodococcus</taxon>
    </lineage>
</organism>
<dbReference type="EMBL" id="JAAIJQ010000073">
    <property type="protein sequence ID" value="NEV64074.1"/>
    <property type="molecule type" value="Genomic_DNA"/>
</dbReference>
<comment type="caution">
    <text evidence="10">The sequence shown here is derived from an EMBL/GenBank/DDBJ whole genome shotgun (WGS) entry which is preliminary data.</text>
</comment>
<dbReference type="InterPro" id="IPR012693">
    <property type="entry name" value="ABC_transpr_PhnC"/>
</dbReference>
<dbReference type="Gene3D" id="3.40.50.300">
    <property type="entry name" value="P-loop containing nucleotide triphosphate hydrolases"/>
    <property type="match status" value="1"/>
</dbReference>
<protein>
    <submittedName>
        <fullName evidence="10">Phosphonate ABC transporter ATP-binding protein</fullName>
    </submittedName>
</protein>
<dbReference type="PROSITE" id="PS00211">
    <property type="entry name" value="ABC_TRANSPORTER_1"/>
    <property type="match status" value="1"/>
</dbReference>
<evidence type="ECO:0000256" key="6">
    <source>
        <dbReference type="ARBA" id="ARBA00022967"/>
    </source>
</evidence>
<dbReference type="AlphaFoldDB" id="A0A6M0K480"/>
<gene>
    <name evidence="10" type="primary">phnC</name>
    <name evidence="10" type="ORF">G3446_19665</name>
</gene>
<dbReference type="NCBIfam" id="TIGR02315">
    <property type="entry name" value="ABC_phnC"/>
    <property type="match status" value="1"/>
</dbReference>
<evidence type="ECO:0000313" key="11">
    <source>
        <dbReference type="Proteomes" id="UP000483379"/>
    </source>
</evidence>
<dbReference type="GO" id="GO:0015416">
    <property type="term" value="F:ABC-type phosphonate transporter activity"/>
    <property type="evidence" value="ECO:0007669"/>
    <property type="project" value="InterPro"/>
</dbReference>
<keyword evidence="4" id="KW-0547">Nucleotide-binding</keyword>
<feature type="domain" description="ABC transporter" evidence="9">
    <location>
        <begin position="2"/>
        <end position="244"/>
    </location>
</feature>
<keyword evidence="6" id="KW-1278">Translocase</keyword>
<evidence type="ECO:0000256" key="5">
    <source>
        <dbReference type="ARBA" id="ARBA00022840"/>
    </source>
</evidence>
<evidence type="ECO:0000256" key="4">
    <source>
        <dbReference type="ARBA" id="ARBA00022741"/>
    </source>
</evidence>
<dbReference type="CDD" id="cd03256">
    <property type="entry name" value="ABC_PhnC_transporter"/>
    <property type="match status" value="1"/>
</dbReference>
<reference evidence="10 11" key="1">
    <citation type="submission" date="2020-02" db="EMBL/GenBank/DDBJ databases">
        <title>Genome sequences of Thiorhodococcus mannitoliphagus and Thiorhodococcus minor, purple sulfur photosynthetic bacteria in the gammaproteobacterial family, Chromatiaceae.</title>
        <authorList>
            <person name="Aviles F.A."/>
            <person name="Meyer T.E."/>
            <person name="Kyndt J.A."/>
        </authorList>
    </citation>
    <scope>NUCLEOTIDE SEQUENCE [LARGE SCALE GENOMIC DNA]</scope>
    <source>
        <strain evidence="10 11">DSM 11518</strain>
    </source>
</reference>
<dbReference type="Proteomes" id="UP000483379">
    <property type="component" value="Unassembled WGS sequence"/>
</dbReference>
<evidence type="ECO:0000256" key="8">
    <source>
        <dbReference type="SAM" id="MobiDB-lite"/>
    </source>
</evidence>
<sequence>MIRLENLSVTYPGGLTALSPTSLEIRRGETTVLLGASGAGKSTLLRCLNHLNRPTSGSVRIDGLGPLSRRENLLAHRRRTGMIFQQHQLIGRLTALRNVLTGRLGFHSTWRSLFPLPHEDQCVALEALERVGLLDKALERVGNLSGGQQQRVGIARAIAQRPAIILADEPVASLDPHTASRVLDLIRRICTEDGIPAVVSLHQVDLARRFADRVIGLAAGRVVYDGAAEELADIDVQRIYRQGQAESRPSTDRAYTARPLDLATEESP</sequence>
<dbReference type="PROSITE" id="PS50893">
    <property type="entry name" value="ABC_TRANSPORTER_2"/>
    <property type="match status" value="1"/>
</dbReference>
<dbReference type="SMART" id="SM00382">
    <property type="entry name" value="AAA"/>
    <property type="match status" value="1"/>
</dbReference>
<dbReference type="GO" id="GO:0005524">
    <property type="term" value="F:ATP binding"/>
    <property type="evidence" value="ECO:0007669"/>
    <property type="project" value="UniProtKB-KW"/>
</dbReference>
<keyword evidence="2" id="KW-0813">Transport</keyword>
<keyword evidence="5 10" id="KW-0067">ATP-binding</keyword>
<dbReference type="InterPro" id="IPR003593">
    <property type="entry name" value="AAA+_ATPase"/>
</dbReference>
<dbReference type="InterPro" id="IPR050086">
    <property type="entry name" value="MetN_ABC_transporter-like"/>
</dbReference>
<evidence type="ECO:0000256" key="3">
    <source>
        <dbReference type="ARBA" id="ARBA00022475"/>
    </source>
</evidence>
<keyword evidence="3" id="KW-1003">Cell membrane</keyword>
<evidence type="ECO:0000256" key="1">
    <source>
        <dbReference type="ARBA" id="ARBA00004417"/>
    </source>
</evidence>
<keyword evidence="11" id="KW-1185">Reference proteome</keyword>
<dbReference type="RefSeq" id="WP_164454608.1">
    <property type="nucleotide sequence ID" value="NZ_JAAIJQ010000073.1"/>
</dbReference>